<evidence type="ECO:0000256" key="3">
    <source>
        <dbReference type="SAM" id="MobiDB-lite"/>
    </source>
</evidence>
<keyword evidence="2 4" id="KW-0378">Hydrolase</keyword>
<dbReference type="Proteomes" id="UP000759246">
    <property type="component" value="Unassembled WGS sequence"/>
</dbReference>
<feature type="short sequence motif" description="Gly-cisPro motif, important for rejection of L-amino acids" evidence="2">
    <location>
        <begin position="215"/>
        <end position="216"/>
    </location>
</feature>
<dbReference type="PANTHER" id="PTHR10472:SF5">
    <property type="entry name" value="D-AMINOACYL-TRNA DEACYLASE 1"/>
    <property type="match status" value="1"/>
</dbReference>
<protein>
    <recommendedName>
        <fullName evidence="2">D-aminoacyl-tRNA deacylase</fullName>
        <shortName evidence="2">DTD</shortName>
        <ecNumber evidence="2">3.1.1.96</ecNumber>
    </recommendedName>
    <alternativeName>
        <fullName evidence="2">Gly-tRNA(Ala) deacylase</fullName>
        <ecNumber evidence="2">3.1.1.-</ecNumber>
    </alternativeName>
</protein>
<dbReference type="NCBIfam" id="TIGR00256">
    <property type="entry name" value="D-aminoacyl-tRNA deacylase"/>
    <property type="match status" value="1"/>
</dbReference>
<reference evidence="4" key="1">
    <citation type="submission" date="2020-04" db="EMBL/GenBank/DDBJ databases">
        <title>Deep metagenomics examines the oral microbiome during advanced dental caries in children, revealing novel taxa and co-occurrences with host molecules.</title>
        <authorList>
            <person name="Baker J.L."/>
            <person name="Morton J.T."/>
            <person name="Dinis M."/>
            <person name="Alvarez R."/>
            <person name="Tran N.C."/>
            <person name="Knight R."/>
            <person name="Edlund A."/>
        </authorList>
    </citation>
    <scope>NUCLEOTIDE SEQUENCE</scope>
    <source>
        <strain evidence="4">JCVI_30_bin.13</strain>
    </source>
</reference>
<comment type="caution">
    <text evidence="4">The sequence shown here is derived from an EMBL/GenBank/DDBJ whole genome shotgun (WGS) entry which is preliminary data.</text>
</comment>
<dbReference type="GO" id="GO:0000049">
    <property type="term" value="F:tRNA binding"/>
    <property type="evidence" value="ECO:0007669"/>
    <property type="project" value="UniProtKB-UniRule"/>
</dbReference>
<dbReference type="GO" id="GO:0106026">
    <property type="term" value="F:Gly-tRNA(Ala) deacylase activity"/>
    <property type="evidence" value="ECO:0007669"/>
    <property type="project" value="UniProtKB-UniRule"/>
</dbReference>
<keyword evidence="2" id="KW-0963">Cytoplasm</keyword>
<dbReference type="AlphaFoldDB" id="A0A929WWL5"/>
<dbReference type="EC" id="3.1.1.-" evidence="2"/>
<dbReference type="GO" id="GO:0043908">
    <property type="term" value="F:Ser(Gly)-tRNA(Ala) hydrolase activity"/>
    <property type="evidence" value="ECO:0007669"/>
    <property type="project" value="UniProtKB-UniRule"/>
</dbReference>
<organism evidence="4 5">
    <name type="scientific">Actinomyces bouchesdurhonensis</name>
    <dbReference type="NCBI Taxonomy" id="1852361"/>
    <lineage>
        <taxon>Bacteria</taxon>
        <taxon>Bacillati</taxon>
        <taxon>Actinomycetota</taxon>
        <taxon>Actinomycetes</taxon>
        <taxon>Actinomycetales</taxon>
        <taxon>Actinomycetaceae</taxon>
        <taxon>Actinomyces</taxon>
    </lineage>
</organism>
<name>A0A929WWL5_9ACTO</name>
<comment type="catalytic activity">
    <reaction evidence="2">
        <text>a D-aminoacyl-tRNA + H2O = a tRNA + a D-alpha-amino acid + H(+)</text>
        <dbReference type="Rhea" id="RHEA:13953"/>
        <dbReference type="Rhea" id="RHEA-COMP:10123"/>
        <dbReference type="Rhea" id="RHEA-COMP:10124"/>
        <dbReference type="ChEBI" id="CHEBI:15377"/>
        <dbReference type="ChEBI" id="CHEBI:15378"/>
        <dbReference type="ChEBI" id="CHEBI:59871"/>
        <dbReference type="ChEBI" id="CHEBI:78442"/>
        <dbReference type="ChEBI" id="CHEBI:79333"/>
        <dbReference type="EC" id="3.1.1.96"/>
    </reaction>
</comment>
<dbReference type="GO" id="GO:0005737">
    <property type="term" value="C:cytoplasm"/>
    <property type="evidence" value="ECO:0007669"/>
    <property type="project" value="UniProtKB-SubCell"/>
</dbReference>
<evidence type="ECO:0000313" key="4">
    <source>
        <dbReference type="EMBL" id="MBF0967253.1"/>
    </source>
</evidence>
<proteinExistence type="inferred from homology"/>
<keyword evidence="2" id="KW-0694">RNA-binding</keyword>
<dbReference type="EMBL" id="JABZGF010000378">
    <property type="protein sequence ID" value="MBF0967253.1"/>
    <property type="molecule type" value="Genomic_DNA"/>
</dbReference>
<dbReference type="InterPro" id="IPR023509">
    <property type="entry name" value="DTD-like_sf"/>
</dbReference>
<dbReference type="Pfam" id="PF02580">
    <property type="entry name" value="Tyr_Deacylase"/>
    <property type="match status" value="1"/>
</dbReference>
<comment type="function">
    <text evidence="2">An aminoacyl-tRNA editing enzyme that deacylates mischarged D-aminoacyl-tRNAs. Also deacylates mischarged glycyl-tRNA(Ala), protecting cells against glycine mischarging by AlaRS. Acts via tRNA-based rather than protein-based catalysis; rejects L-amino acids rather than detecting D-amino acids in the active site. By recycling D-aminoacyl-tRNA to D-amino acids and free tRNA molecules, this enzyme counteracts the toxicity associated with the formation of D-aminoacyl-tRNA entities in vivo and helps enforce protein L-homochirality.</text>
</comment>
<evidence type="ECO:0000313" key="5">
    <source>
        <dbReference type="Proteomes" id="UP000759246"/>
    </source>
</evidence>
<dbReference type="SUPFAM" id="SSF69500">
    <property type="entry name" value="DTD-like"/>
    <property type="match status" value="1"/>
</dbReference>
<comment type="subunit">
    <text evidence="2">Homodimer.</text>
</comment>
<sequence>MRAVIQRATSGEVRVDGKVVGRLAFVSPAEAGSGAVVQASSRGAGAPGDATSRTRSSCEPGSEAGASYPAAISPARAPAPDATDGHAQGAGETIEPSTLGERISGPRQGLVVLLGVQRGDGPDQVATVARKIAELRILDDERSALDVGAPILVISQFTLYGDTRKGRRPSGVHAAPGEEAEPLVDAVVADLRGRGLHVETGQFGAMMEVSLVNDGPFTVLVEA</sequence>
<dbReference type="PANTHER" id="PTHR10472">
    <property type="entry name" value="D-TYROSYL-TRNA TYR DEACYLASE"/>
    <property type="match status" value="1"/>
</dbReference>
<accession>A0A929WWL5</accession>
<gene>
    <name evidence="2" type="primary">dtd</name>
    <name evidence="4" type="ORF">HXK09_08940</name>
</gene>
<feature type="compositionally biased region" description="Low complexity" evidence="3">
    <location>
        <begin position="66"/>
        <end position="82"/>
    </location>
</feature>
<comment type="catalytic activity">
    <reaction evidence="2">
        <text>glycyl-tRNA(Ala) + H2O = tRNA(Ala) + glycine + H(+)</text>
        <dbReference type="Rhea" id="RHEA:53744"/>
        <dbReference type="Rhea" id="RHEA-COMP:9657"/>
        <dbReference type="Rhea" id="RHEA-COMP:13640"/>
        <dbReference type="ChEBI" id="CHEBI:15377"/>
        <dbReference type="ChEBI" id="CHEBI:15378"/>
        <dbReference type="ChEBI" id="CHEBI:57305"/>
        <dbReference type="ChEBI" id="CHEBI:78442"/>
        <dbReference type="ChEBI" id="CHEBI:78522"/>
    </reaction>
</comment>
<evidence type="ECO:0000256" key="2">
    <source>
        <dbReference type="HAMAP-Rule" id="MF_00518"/>
    </source>
</evidence>
<comment type="similarity">
    <text evidence="1 2">Belongs to the DTD family.</text>
</comment>
<comment type="subcellular location">
    <subcellularLocation>
        <location evidence="2">Cytoplasm</location>
    </subcellularLocation>
</comment>
<comment type="domain">
    <text evidence="2">A Gly-cisPro motif from one monomer fits into the active site of the other monomer to allow specific chiral rejection of L-amino acids.</text>
</comment>
<dbReference type="Gene3D" id="3.50.80.10">
    <property type="entry name" value="D-tyrosyl-tRNA(Tyr) deacylase"/>
    <property type="match status" value="1"/>
</dbReference>
<keyword evidence="2" id="KW-0820">tRNA-binding</keyword>
<dbReference type="GO" id="GO:0019478">
    <property type="term" value="P:D-amino acid catabolic process"/>
    <property type="evidence" value="ECO:0007669"/>
    <property type="project" value="UniProtKB-UniRule"/>
</dbReference>
<dbReference type="EC" id="3.1.1.96" evidence="2"/>
<dbReference type="GO" id="GO:0051500">
    <property type="term" value="F:D-tyrosyl-tRNA(Tyr) deacylase activity"/>
    <property type="evidence" value="ECO:0007669"/>
    <property type="project" value="TreeGrafter"/>
</dbReference>
<dbReference type="InterPro" id="IPR003732">
    <property type="entry name" value="Daa-tRNA_deacyls_DTD"/>
</dbReference>
<evidence type="ECO:0000256" key="1">
    <source>
        <dbReference type="ARBA" id="ARBA00009673"/>
    </source>
</evidence>
<feature type="region of interest" description="Disordered" evidence="3">
    <location>
        <begin position="31"/>
        <end position="103"/>
    </location>
</feature>
<dbReference type="HAMAP" id="MF_00518">
    <property type="entry name" value="Deacylase_Dtd"/>
    <property type="match status" value="1"/>
</dbReference>